<protein>
    <submittedName>
        <fullName evidence="1">Uncharacterized protein</fullName>
    </submittedName>
</protein>
<proteinExistence type="predicted"/>
<evidence type="ECO:0000313" key="2">
    <source>
        <dbReference type="Proteomes" id="UP000249688"/>
    </source>
</evidence>
<reference evidence="1 2" key="1">
    <citation type="submission" date="2018-06" db="EMBL/GenBank/DDBJ databases">
        <title>Genomic Encyclopedia of Archaeal and Bacterial Type Strains, Phase II (KMG-II): from individual species to whole genera.</title>
        <authorList>
            <person name="Goeker M."/>
        </authorList>
    </citation>
    <scope>NUCLEOTIDE SEQUENCE [LARGE SCALE GENOMIC DNA]</scope>
    <source>
        <strain evidence="1 2">DSM 24525</strain>
    </source>
</reference>
<gene>
    <name evidence="1" type="ORF">C8P66_117102</name>
</gene>
<sequence length="173" mass="17966">MTAEAHTADPGPDGLAMLALGLRTRLRAVMVEQALAGRVAPPPDPGGRPPSLLPAVFASAPVLRGAARIWRQPGASGGLEWRLYLRPEADAAAPFRYAGAIPHDLPAEAFVDAAFRLLLGRPADPETQAIDGARLTSFAAREALVARLAGSAEAARGQMLRLLVLAVMPPAAG</sequence>
<comment type="caution">
    <text evidence="1">The sequence shown here is derived from an EMBL/GenBank/DDBJ whole genome shotgun (WGS) entry which is preliminary data.</text>
</comment>
<name>A0A2W7I859_9PROT</name>
<dbReference type="EMBL" id="QKYU01000017">
    <property type="protein sequence ID" value="PZW43076.1"/>
    <property type="molecule type" value="Genomic_DNA"/>
</dbReference>
<dbReference type="Proteomes" id="UP000249688">
    <property type="component" value="Unassembled WGS sequence"/>
</dbReference>
<evidence type="ECO:0000313" key="1">
    <source>
        <dbReference type="EMBL" id="PZW43076.1"/>
    </source>
</evidence>
<accession>A0A2W7I859</accession>
<organism evidence="1 2">
    <name type="scientific">Humitalea rosea</name>
    <dbReference type="NCBI Taxonomy" id="990373"/>
    <lineage>
        <taxon>Bacteria</taxon>
        <taxon>Pseudomonadati</taxon>
        <taxon>Pseudomonadota</taxon>
        <taxon>Alphaproteobacteria</taxon>
        <taxon>Acetobacterales</taxon>
        <taxon>Roseomonadaceae</taxon>
        <taxon>Humitalea</taxon>
    </lineage>
</organism>
<keyword evidence="2" id="KW-1185">Reference proteome</keyword>
<dbReference type="AlphaFoldDB" id="A0A2W7I859"/>
<dbReference type="RefSeq" id="WP_111399170.1">
    <property type="nucleotide sequence ID" value="NZ_QKYU01000017.1"/>
</dbReference>